<evidence type="ECO:0000313" key="2">
    <source>
        <dbReference type="EMBL" id="SEJ14210.1"/>
    </source>
</evidence>
<gene>
    <name evidence="2" type="ORF">SAMN04487995_3434</name>
</gene>
<dbReference type="AlphaFoldDB" id="A0A1H6WN61"/>
<sequence length="40" mass="4690">MKIYYNKKQLGLNFLFVALMAIELMAFIERGSFDPRESGF</sequence>
<reference evidence="2 3" key="1">
    <citation type="submission" date="2016-10" db="EMBL/GenBank/DDBJ databases">
        <authorList>
            <person name="de Groot N.N."/>
        </authorList>
    </citation>
    <scope>NUCLEOTIDE SEQUENCE [LARGE SCALE GENOMIC DNA]</scope>
    <source>
        <strain evidence="2 3">DSM 19938</strain>
    </source>
</reference>
<feature type="transmembrane region" description="Helical" evidence="1">
    <location>
        <begin position="12"/>
        <end position="28"/>
    </location>
</feature>
<evidence type="ECO:0000256" key="1">
    <source>
        <dbReference type="SAM" id="Phobius"/>
    </source>
</evidence>
<keyword evidence="1" id="KW-0472">Membrane</keyword>
<name>A0A1H6WN61_9BACT</name>
<evidence type="ECO:0000313" key="3">
    <source>
        <dbReference type="Proteomes" id="UP000199532"/>
    </source>
</evidence>
<proteinExistence type="predicted"/>
<dbReference type="STRING" id="408657.SAMN04487995_3434"/>
<protein>
    <submittedName>
        <fullName evidence="2">Uncharacterized protein</fullName>
    </submittedName>
</protein>
<organism evidence="2 3">
    <name type="scientific">Dyadobacter koreensis</name>
    <dbReference type="NCBI Taxonomy" id="408657"/>
    <lineage>
        <taxon>Bacteria</taxon>
        <taxon>Pseudomonadati</taxon>
        <taxon>Bacteroidota</taxon>
        <taxon>Cytophagia</taxon>
        <taxon>Cytophagales</taxon>
        <taxon>Spirosomataceae</taxon>
        <taxon>Dyadobacter</taxon>
    </lineage>
</organism>
<keyword evidence="3" id="KW-1185">Reference proteome</keyword>
<keyword evidence="1" id="KW-1133">Transmembrane helix</keyword>
<accession>A0A1H6WN61</accession>
<keyword evidence="1" id="KW-0812">Transmembrane</keyword>
<dbReference type="Proteomes" id="UP000199532">
    <property type="component" value="Unassembled WGS sequence"/>
</dbReference>
<dbReference type="EMBL" id="FNXY01000005">
    <property type="protein sequence ID" value="SEJ14210.1"/>
    <property type="molecule type" value="Genomic_DNA"/>
</dbReference>